<dbReference type="InterPro" id="IPR011761">
    <property type="entry name" value="ATP-grasp"/>
</dbReference>
<dbReference type="InterPro" id="IPR013815">
    <property type="entry name" value="ATP_grasp_subdomain_1"/>
</dbReference>
<feature type="coiled-coil region" evidence="3">
    <location>
        <begin position="83"/>
        <end position="110"/>
    </location>
</feature>
<name>A0A426QI30_9GAMM</name>
<sequence>MAKHLIVVDQIKDWHPELPQATVIGVDDYLSDPRYLQMRQVQVINLCRSYRYQSAGYYCSLLAEARGHRILPAVNTLLDLSARAIYSLQVEDLEEAVEKTLRRLDRSESESFTLDIFFGECVHRQLRNLARQLFETFPCPLLQVAFQYQGGWQIAAIRPLALNRLEAEQIEVLAEAFTRYQSRRWRSPRTRTASRYDLAILHNPDDPLPPSDARALKLFVKAGRKLGVDVDLITRRDYARLAEYDALFIRDTTRINHYTFRFAKKADSEGMVVIDDPVSIMRCTNKVYLAELLQANRLPTPLTRILHKRDEKRVAQIVERQFDYPVVLKVPDGSFSLGVFKAGDRAGLQQICARMFRDSELILAQEYLYTEFDWRVGILNRTPVFVCQYFMSRQHWQIVNHGPGGRFSEGGYKAWPVGEAPAEVVSVALQAANLIGDGLYGVDVKQNERGVYVIEVNDNPNLEAGVEDAFLKDELYSLILREFVRRLELNKVLGPRF</sequence>
<dbReference type="Gene3D" id="3.30.470.20">
    <property type="entry name" value="ATP-grasp fold, B domain"/>
    <property type="match status" value="1"/>
</dbReference>
<dbReference type="Pfam" id="PF08443">
    <property type="entry name" value="RimK"/>
    <property type="match status" value="1"/>
</dbReference>
<dbReference type="PROSITE" id="PS50975">
    <property type="entry name" value="ATP_GRASP"/>
    <property type="match status" value="1"/>
</dbReference>
<dbReference type="GO" id="GO:0005737">
    <property type="term" value="C:cytoplasm"/>
    <property type="evidence" value="ECO:0007669"/>
    <property type="project" value="TreeGrafter"/>
</dbReference>
<dbReference type="SUPFAM" id="SSF56059">
    <property type="entry name" value="Glutathione synthetase ATP-binding domain-like"/>
    <property type="match status" value="1"/>
</dbReference>
<evidence type="ECO:0000313" key="5">
    <source>
        <dbReference type="EMBL" id="RRQ21405.1"/>
    </source>
</evidence>
<keyword evidence="1" id="KW-0464">Manganese</keyword>
<evidence type="ECO:0000313" key="6">
    <source>
        <dbReference type="Proteomes" id="UP000287798"/>
    </source>
</evidence>
<evidence type="ECO:0000256" key="2">
    <source>
        <dbReference type="PROSITE-ProRule" id="PRU00409"/>
    </source>
</evidence>
<dbReference type="InterPro" id="IPR025839">
    <property type="entry name" value="RLAN_dom"/>
</dbReference>
<dbReference type="Pfam" id="PF14401">
    <property type="entry name" value="RLAN"/>
    <property type="match status" value="1"/>
</dbReference>
<dbReference type="Gene3D" id="3.30.1490.20">
    <property type="entry name" value="ATP-grasp fold, A domain"/>
    <property type="match status" value="1"/>
</dbReference>
<keyword evidence="2" id="KW-0547">Nucleotide-binding</keyword>
<accession>A0A426QI30</accession>
<keyword evidence="3" id="KW-0175">Coiled coil</keyword>
<evidence type="ECO:0000256" key="3">
    <source>
        <dbReference type="SAM" id="Coils"/>
    </source>
</evidence>
<dbReference type="InterPro" id="IPR013651">
    <property type="entry name" value="ATP-grasp_RimK-type"/>
</dbReference>
<dbReference type="PANTHER" id="PTHR21621">
    <property type="entry name" value="RIBOSOMAL PROTEIN S6 MODIFICATION PROTEIN"/>
    <property type="match status" value="1"/>
</dbReference>
<feature type="domain" description="ATP-grasp" evidence="4">
    <location>
        <begin position="290"/>
        <end position="484"/>
    </location>
</feature>
<proteinExistence type="predicted"/>
<dbReference type="GO" id="GO:0009432">
    <property type="term" value="P:SOS response"/>
    <property type="evidence" value="ECO:0007669"/>
    <property type="project" value="TreeGrafter"/>
</dbReference>
<evidence type="ECO:0000259" key="4">
    <source>
        <dbReference type="PROSITE" id="PS50975"/>
    </source>
</evidence>
<comment type="caution">
    <text evidence="5">The sequence shown here is derived from an EMBL/GenBank/DDBJ whole genome shotgun (WGS) entry which is preliminary data.</text>
</comment>
<dbReference type="AlphaFoldDB" id="A0A426QI30"/>
<keyword evidence="6" id="KW-1185">Reference proteome</keyword>
<evidence type="ECO:0000256" key="1">
    <source>
        <dbReference type="ARBA" id="ARBA00023211"/>
    </source>
</evidence>
<dbReference type="EMBL" id="QZMU01000001">
    <property type="protein sequence ID" value="RRQ21405.1"/>
    <property type="molecule type" value="Genomic_DNA"/>
</dbReference>
<dbReference type="RefSeq" id="WP_125180677.1">
    <property type="nucleotide sequence ID" value="NZ_QZMU01000001.1"/>
</dbReference>
<gene>
    <name evidence="5" type="ORF">D6C00_05245</name>
</gene>
<organism evidence="5 6">
    <name type="scientific">Thiohalobacter thiocyanaticus</name>
    <dbReference type="NCBI Taxonomy" id="585455"/>
    <lineage>
        <taxon>Bacteria</taxon>
        <taxon>Pseudomonadati</taxon>
        <taxon>Pseudomonadota</taxon>
        <taxon>Gammaproteobacteria</taxon>
        <taxon>Thiohalobacterales</taxon>
        <taxon>Thiohalobacteraceae</taxon>
        <taxon>Thiohalobacter</taxon>
    </lineage>
</organism>
<dbReference type="OrthoDB" id="9800957at2"/>
<dbReference type="GO" id="GO:0018169">
    <property type="term" value="F:ribosomal S6-glutamic acid ligase activity"/>
    <property type="evidence" value="ECO:0007669"/>
    <property type="project" value="TreeGrafter"/>
</dbReference>
<keyword evidence="2" id="KW-0067">ATP-binding</keyword>
<dbReference type="Proteomes" id="UP000287798">
    <property type="component" value="Unassembled WGS sequence"/>
</dbReference>
<dbReference type="PANTHER" id="PTHR21621:SF0">
    <property type="entry name" value="BETA-CITRYLGLUTAMATE SYNTHASE B-RELATED"/>
    <property type="match status" value="1"/>
</dbReference>
<dbReference type="GO" id="GO:0005524">
    <property type="term" value="F:ATP binding"/>
    <property type="evidence" value="ECO:0007669"/>
    <property type="project" value="UniProtKB-UniRule"/>
</dbReference>
<reference evidence="5 6" key="1">
    <citation type="journal article" date="2010" name="Int. J. Syst. Evol. Microbiol.">
        <title>Thiohalobacter thiocyanaticus gen. nov., sp. nov., a moderately halophilic, sulfur-oxidizing gammaproteobacterium from hypersaline lakes, that utilizes thiocyanate.</title>
        <authorList>
            <person name="Sorokin D.Y."/>
            <person name="Kovaleva O.L."/>
            <person name="Tourova T.P."/>
            <person name="Muyzer G."/>
        </authorList>
    </citation>
    <scope>NUCLEOTIDE SEQUENCE [LARGE SCALE GENOMIC DNA]</scope>
    <source>
        <strain evidence="5 6">Hrh1</strain>
    </source>
</reference>
<protein>
    <submittedName>
        <fullName evidence="5">ATP-grasp domain-containing protein</fullName>
    </submittedName>
</protein>
<dbReference type="GO" id="GO:0046872">
    <property type="term" value="F:metal ion binding"/>
    <property type="evidence" value="ECO:0007669"/>
    <property type="project" value="InterPro"/>
</dbReference>